<accession>A0ABP7SCI7</accession>
<organism evidence="2 3">
    <name type="scientific">Allokutzneria multivorans</name>
    <dbReference type="NCBI Taxonomy" id="1142134"/>
    <lineage>
        <taxon>Bacteria</taxon>
        <taxon>Bacillati</taxon>
        <taxon>Actinomycetota</taxon>
        <taxon>Actinomycetes</taxon>
        <taxon>Pseudonocardiales</taxon>
        <taxon>Pseudonocardiaceae</taxon>
        <taxon>Allokutzneria</taxon>
    </lineage>
</organism>
<evidence type="ECO:0000256" key="1">
    <source>
        <dbReference type="SAM" id="Phobius"/>
    </source>
</evidence>
<name>A0ABP7SCI7_9PSEU</name>
<dbReference type="RefSeq" id="WP_344875999.1">
    <property type="nucleotide sequence ID" value="NZ_BAABAL010000012.1"/>
</dbReference>
<keyword evidence="1" id="KW-0812">Transmembrane</keyword>
<comment type="caution">
    <text evidence="2">The sequence shown here is derived from an EMBL/GenBank/DDBJ whole genome shotgun (WGS) entry which is preliminary data.</text>
</comment>
<keyword evidence="3" id="KW-1185">Reference proteome</keyword>
<keyword evidence="1" id="KW-0472">Membrane</keyword>
<proteinExistence type="predicted"/>
<feature type="transmembrane region" description="Helical" evidence="1">
    <location>
        <begin position="248"/>
        <end position="270"/>
    </location>
</feature>
<reference evidence="3" key="1">
    <citation type="journal article" date="2019" name="Int. J. Syst. Evol. Microbiol.">
        <title>The Global Catalogue of Microorganisms (GCM) 10K type strain sequencing project: providing services to taxonomists for standard genome sequencing and annotation.</title>
        <authorList>
            <consortium name="The Broad Institute Genomics Platform"/>
            <consortium name="The Broad Institute Genome Sequencing Center for Infectious Disease"/>
            <person name="Wu L."/>
            <person name="Ma J."/>
        </authorList>
    </citation>
    <scope>NUCLEOTIDE SEQUENCE [LARGE SCALE GENOMIC DNA]</scope>
    <source>
        <strain evidence="3">JCM 17342</strain>
    </source>
</reference>
<sequence>MINTKGSHLARVVLVSLVSLLGLTMIAPAGIAQSRGISDLPEQLKPYDPDSQEWADSPWMAMPACRDRGGDFAVWVAYSLAATPTFLRHYQPSLFGDHLTGQDLERRDAILQGFQDVALRTINGLPGSLCVADARQWATPNPAMKPFGFAWGTSADSQSDFACTDRALTSRRQHELNRNVGAERLACDGFAISCTAAPEEDLERCAEWNSLSDRYVESFEAARADAIGRYPAAVTVAPTTTEINWRSLTYALIGVAVLLVLGTASAVVIIRRKRRARQGSAAQ</sequence>
<evidence type="ECO:0000313" key="2">
    <source>
        <dbReference type="EMBL" id="GAA4009838.1"/>
    </source>
</evidence>
<dbReference type="Proteomes" id="UP001501747">
    <property type="component" value="Unassembled WGS sequence"/>
</dbReference>
<gene>
    <name evidence="2" type="ORF">GCM10022247_34970</name>
</gene>
<dbReference type="EMBL" id="BAABAL010000012">
    <property type="protein sequence ID" value="GAA4009838.1"/>
    <property type="molecule type" value="Genomic_DNA"/>
</dbReference>
<protein>
    <submittedName>
        <fullName evidence="2">Uncharacterized protein</fullName>
    </submittedName>
</protein>
<keyword evidence="1" id="KW-1133">Transmembrane helix</keyword>
<evidence type="ECO:0000313" key="3">
    <source>
        <dbReference type="Proteomes" id="UP001501747"/>
    </source>
</evidence>